<evidence type="ECO:0000256" key="6">
    <source>
        <dbReference type="SAM" id="Coils"/>
    </source>
</evidence>
<evidence type="ECO:0000256" key="7">
    <source>
        <dbReference type="SAM" id="MobiDB-lite"/>
    </source>
</evidence>
<keyword evidence="9" id="KW-1185">Reference proteome</keyword>
<dbReference type="PANTHER" id="PTHR13278:SF0">
    <property type="entry name" value="ZINC FINGER PROTEIN 830"/>
    <property type="match status" value="1"/>
</dbReference>
<feature type="region of interest" description="Disordered" evidence="7">
    <location>
        <begin position="202"/>
        <end position="221"/>
    </location>
</feature>
<feature type="region of interest" description="Disordered" evidence="7">
    <location>
        <begin position="275"/>
        <end position="295"/>
    </location>
</feature>
<dbReference type="Proteomes" id="UP000887226">
    <property type="component" value="Unassembled WGS sequence"/>
</dbReference>
<dbReference type="PANTHER" id="PTHR13278">
    <property type="entry name" value="ZINC FINGER PROTEIN 830"/>
    <property type="match status" value="1"/>
</dbReference>
<dbReference type="AlphaFoldDB" id="A0A9P7Z771"/>
<comment type="caution">
    <text evidence="8">The sequence shown here is derived from an EMBL/GenBank/DDBJ whole genome shotgun (WGS) entry which is preliminary data.</text>
</comment>
<dbReference type="GO" id="GO:0033314">
    <property type="term" value="P:mitotic DNA replication checkpoint signaling"/>
    <property type="evidence" value="ECO:0007669"/>
    <property type="project" value="TreeGrafter"/>
</dbReference>
<keyword evidence="5" id="KW-0539">Nucleus</keyword>
<evidence type="ECO:0000313" key="9">
    <source>
        <dbReference type="Proteomes" id="UP000887226"/>
    </source>
</evidence>
<evidence type="ECO:0000256" key="4">
    <source>
        <dbReference type="ARBA" id="ARBA00022833"/>
    </source>
</evidence>
<gene>
    <name evidence="8" type="ORF">BJ878DRAFT_436448</name>
</gene>
<dbReference type="OrthoDB" id="77607at2759"/>
<reference evidence="8" key="1">
    <citation type="journal article" date="2021" name="IMA Fungus">
        <title>Genomic characterization of three marine fungi, including Emericellopsis atlantica sp. nov. with signatures of a generalist lifestyle and marine biomass degradation.</title>
        <authorList>
            <person name="Hagestad O.C."/>
            <person name="Hou L."/>
            <person name="Andersen J.H."/>
            <person name="Hansen E.H."/>
            <person name="Altermark B."/>
            <person name="Li C."/>
            <person name="Kuhnert E."/>
            <person name="Cox R.J."/>
            <person name="Crous P.W."/>
            <person name="Spatafora J.W."/>
            <person name="Lail K."/>
            <person name="Amirebrahimi M."/>
            <person name="Lipzen A."/>
            <person name="Pangilinan J."/>
            <person name="Andreopoulos W."/>
            <person name="Hayes R.D."/>
            <person name="Ng V."/>
            <person name="Grigoriev I.V."/>
            <person name="Jackson S.A."/>
            <person name="Sutton T.D.S."/>
            <person name="Dobson A.D.W."/>
            <person name="Rama T."/>
        </authorList>
    </citation>
    <scope>NUCLEOTIDE SEQUENCE</scope>
    <source>
        <strain evidence="8">TRa3180A</strain>
    </source>
</reference>
<name>A0A9P7Z771_9HELO</name>
<keyword evidence="3" id="KW-0863">Zinc-finger</keyword>
<protein>
    <recommendedName>
        <fullName evidence="10">Zinc finger protein 830</fullName>
    </recommendedName>
</protein>
<comment type="subcellular location">
    <subcellularLocation>
        <location evidence="1">Nucleus</location>
    </subcellularLocation>
</comment>
<dbReference type="GO" id="GO:0033260">
    <property type="term" value="P:nuclear DNA replication"/>
    <property type="evidence" value="ECO:0007669"/>
    <property type="project" value="TreeGrafter"/>
</dbReference>
<feature type="coiled-coil region" evidence="6">
    <location>
        <begin position="227"/>
        <end position="254"/>
    </location>
</feature>
<dbReference type="GO" id="GO:0008270">
    <property type="term" value="F:zinc ion binding"/>
    <property type="evidence" value="ECO:0007669"/>
    <property type="project" value="UniProtKB-KW"/>
</dbReference>
<evidence type="ECO:0000313" key="8">
    <source>
        <dbReference type="EMBL" id="KAG9246863.1"/>
    </source>
</evidence>
<evidence type="ECO:0000256" key="1">
    <source>
        <dbReference type="ARBA" id="ARBA00004123"/>
    </source>
</evidence>
<dbReference type="GO" id="GO:0044773">
    <property type="term" value="P:mitotic DNA damage checkpoint signaling"/>
    <property type="evidence" value="ECO:0007669"/>
    <property type="project" value="TreeGrafter"/>
</dbReference>
<keyword evidence="4" id="KW-0862">Zinc</keyword>
<keyword evidence="6" id="KW-0175">Coiled coil</keyword>
<evidence type="ECO:0000256" key="3">
    <source>
        <dbReference type="ARBA" id="ARBA00022771"/>
    </source>
</evidence>
<dbReference type="EMBL" id="MU253790">
    <property type="protein sequence ID" value="KAG9246863.1"/>
    <property type="molecule type" value="Genomic_DNA"/>
</dbReference>
<dbReference type="GO" id="GO:0003676">
    <property type="term" value="F:nucleic acid binding"/>
    <property type="evidence" value="ECO:0007669"/>
    <property type="project" value="InterPro"/>
</dbReference>
<feature type="compositionally biased region" description="Basic and acidic residues" evidence="7">
    <location>
        <begin position="202"/>
        <end position="214"/>
    </location>
</feature>
<evidence type="ECO:0000256" key="5">
    <source>
        <dbReference type="ARBA" id="ARBA00023242"/>
    </source>
</evidence>
<accession>A0A9P7Z771</accession>
<evidence type="ECO:0008006" key="10">
    <source>
        <dbReference type="Google" id="ProtNLM"/>
    </source>
</evidence>
<organism evidence="8 9">
    <name type="scientific">Calycina marina</name>
    <dbReference type="NCBI Taxonomy" id="1763456"/>
    <lineage>
        <taxon>Eukaryota</taxon>
        <taxon>Fungi</taxon>
        <taxon>Dikarya</taxon>
        <taxon>Ascomycota</taxon>
        <taxon>Pezizomycotina</taxon>
        <taxon>Leotiomycetes</taxon>
        <taxon>Helotiales</taxon>
        <taxon>Pezizellaceae</taxon>
        <taxon>Calycina</taxon>
    </lineage>
</organism>
<evidence type="ECO:0000256" key="2">
    <source>
        <dbReference type="ARBA" id="ARBA00022723"/>
    </source>
</evidence>
<dbReference type="GO" id="GO:0005681">
    <property type="term" value="C:spliceosomal complex"/>
    <property type="evidence" value="ECO:0007669"/>
    <property type="project" value="InterPro"/>
</dbReference>
<sequence length="295" mass="32369">MADVRSLLKSERAARRIQHPAASYSLSGTLICTICHLQLKSDTLWEPHLKSASHIQKSRAALLPPSAFINSKKRKASPEADEGADTIRKRTKAASNNGIPDGFFGKGSDLQTIAAPLDTKEEIITPPIPVLGMSIPSRPATPSTAPPPQRTTTWTAEMSIDEDEWTAFEAEIASTTQAQAYEEAQISAPAISAAEIAAKAKEEDQKRWRERQEAELEGDKEDAARKLEGEWEEMAGLEERVRRLREKREALRKVRDAGGQGQLAPLAVSVVEGAAISDDEAEDEDDEWDGFRMKG</sequence>
<keyword evidence="2" id="KW-0479">Metal-binding</keyword>
<dbReference type="InterPro" id="IPR040050">
    <property type="entry name" value="ZNF830-like"/>
</dbReference>
<feature type="compositionally biased region" description="Acidic residues" evidence="7">
    <location>
        <begin position="277"/>
        <end position="288"/>
    </location>
</feature>
<proteinExistence type="predicted"/>